<dbReference type="Proteomes" id="UP001234989">
    <property type="component" value="Chromosome 9"/>
</dbReference>
<proteinExistence type="predicted"/>
<evidence type="ECO:0000256" key="1">
    <source>
        <dbReference type="SAM" id="MobiDB-lite"/>
    </source>
</evidence>
<reference evidence="2" key="1">
    <citation type="submission" date="2023-08" db="EMBL/GenBank/DDBJ databases">
        <title>A de novo genome assembly of Solanum verrucosum Schlechtendal, a Mexican diploid species geographically isolated from the other diploid A-genome species in potato relatives.</title>
        <authorList>
            <person name="Hosaka K."/>
        </authorList>
    </citation>
    <scope>NUCLEOTIDE SEQUENCE</scope>
    <source>
        <tissue evidence="2">Young leaves</tissue>
    </source>
</reference>
<organism evidence="2 3">
    <name type="scientific">Solanum verrucosum</name>
    <dbReference type="NCBI Taxonomy" id="315347"/>
    <lineage>
        <taxon>Eukaryota</taxon>
        <taxon>Viridiplantae</taxon>
        <taxon>Streptophyta</taxon>
        <taxon>Embryophyta</taxon>
        <taxon>Tracheophyta</taxon>
        <taxon>Spermatophyta</taxon>
        <taxon>Magnoliopsida</taxon>
        <taxon>eudicotyledons</taxon>
        <taxon>Gunneridae</taxon>
        <taxon>Pentapetalae</taxon>
        <taxon>asterids</taxon>
        <taxon>lamiids</taxon>
        <taxon>Solanales</taxon>
        <taxon>Solanaceae</taxon>
        <taxon>Solanoideae</taxon>
        <taxon>Solaneae</taxon>
        <taxon>Solanum</taxon>
    </lineage>
</organism>
<dbReference type="EMBL" id="CP133620">
    <property type="protein sequence ID" value="WMV46222.1"/>
    <property type="molecule type" value="Genomic_DNA"/>
</dbReference>
<protein>
    <submittedName>
        <fullName evidence="2">Uncharacterized protein</fullName>
    </submittedName>
</protein>
<name>A0AAF0UHI3_SOLVR</name>
<keyword evidence="3" id="KW-1185">Reference proteome</keyword>
<feature type="region of interest" description="Disordered" evidence="1">
    <location>
        <begin position="50"/>
        <end position="91"/>
    </location>
</feature>
<evidence type="ECO:0000313" key="3">
    <source>
        <dbReference type="Proteomes" id="UP001234989"/>
    </source>
</evidence>
<dbReference type="AlphaFoldDB" id="A0AAF0UHI3"/>
<sequence>MGSTAHIGEGKRELAKDVHRLARLGIRHRFRRRRNRSDEQGRVIISFRSRRVDRTRVSSSSYGEGESDSREDNRMAQSHQKNPTLMLGEGR</sequence>
<accession>A0AAF0UHI3</accession>
<evidence type="ECO:0000313" key="2">
    <source>
        <dbReference type="EMBL" id="WMV46222.1"/>
    </source>
</evidence>
<gene>
    <name evidence="2" type="ORF">MTR67_039607</name>
</gene>